<dbReference type="Pfam" id="PF01814">
    <property type="entry name" value="Hemerythrin"/>
    <property type="match status" value="1"/>
</dbReference>
<dbReference type="Proteomes" id="UP000007564">
    <property type="component" value="Chromosome"/>
</dbReference>
<reference evidence="2 3" key="1">
    <citation type="journal article" date="2012" name="BMC Genomics">
        <title>Comparative genomics of the classical Bordetella subspecies: the evolution and exchange of virulence-associated diversity amongst closely related pathogens.</title>
        <authorList>
            <person name="Park J."/>
            <person name="Zhang Y."/>
            <person name="Buboltz A.M."/>
            <person name="Zhang X."/>
            <person name="Schuster S.C."/>
            <person name="Ahuja U."/>
            <person name="Liu M."/>
            <person name="Miller J.F."/>
            <person name="Sebaihia M."/>
            <person name="Bentley S.D."/>
            <person name="Parkhill J."/>
            <person name="Harvill E.T."/>
        </authorList>
    </citation>
    <scope>NUCLEOTIDE SEQUENCE [LARGE SCALE GENOMIC DNA]</scope>
    <source>
        <strain evidence="2 3">253</strain>
    </source>
</reference>
<dbReference type="Gene3D" id="1.20.120.520">
    <property type="entry name" value="nmb1532 protein domain like"/>
    <property type="match status" value="1"/>
</dbReference>
<dbReference type="CDD" id="cd12108">
    <property type="entry name" value="Hr-like"/>
    <property type="match status" value="1"/>
</dbReference>
<dbReference type="RefSeq" id="WP_015064361.1">
    <property type="nucleotide sequence ID" value="NC_019382.1"/>
</dbReference>
<feature type="domain" description="Hemerythrin-like" evidence="1">
    <location>
        <begin position="15"/>
        <end position="154"/>
    </location>
</feature>
<dbReference type="OrthoDB" id="8898809at2"/>
<dbReference type="EMBL" id="HE965806">
    <property type="protein sequence ID" value="CCJ54145.1"/>
    <property type="molecule type" value="Genomic_DNA"/>
</dbReference>
<dbReference type="KEGG" id="bbh:BN112_2228"/>
<organism evidence="2 3">
    <name type="scientific">Bordetella bronchiseptica 253</name>
    <dbReference type="NCBI Taxonomy" id="568707"/>
    <lineage>
        <taxon>Bacteria</taxon>
        <taxon>Pseudomonadati</taxon>
        <taxon>Pseudomonadota</taxon>
        <taxon>Betaproteobacteria</taxon>
        <taxon>Burkholderiales</taxon>
        <taxon>Alcaligenaceae</taxon>
        <taxon>Bordetella</taxon>
    </lineage>
</organism>
<dbReference type="HOGENOM" id="CLU_113668_0_0_4"/>
<proteinExistence type="predicted"/>
<dbReference type="InterPro" id="IPR012312">
    <property type="entry name" value="Hemerythrin-like"/>
</dbReference>
<evidence type="ECO:0000313" key="3">
    <source>
        <dbReference type="Proteomes" id="UP000007564"/>
    </source>
</evidence>
<evidence type="ECO:0000313" key="2">
    <source>
        <dbReference type="EMBL" id="CCJ54145.1"/>
    </source>
</evidence>
<sequence>MSSAFPAPAPDFDQPLQLLAACHGRIERQCATLERLAAHLRAQGSDDAARTAAASVMRYFDSAAVKHHEDEEQDLFPALIESMAGSDAVCLRQLVGSLTDEHRALGSAWRRVREVLQQVADGQGAAFAPGQAEDFIAAYRAHLRREDEELLPLAERLLDDGALADMAQAMRDRRR</sequence>
<evidence type="ECO:0000259" key="1">
    <source>
        <dbReference type="Pfam" id="PF01814"/>
    </source>
</evidence>
<gene>
    <name evidence="2" type="ORF">BN112_2228</name>
</gene>
<dbReference type="AlphaFoldDB" id="A0A0C6P6C2"/>
<protein>
    <recommendedName>
        <fullName evidence="1">Hemerythrin-like domain-containing protein</fullName>
    </recommendedName>
</protein>
<name>A0A0C6P6C2_BORBO</name>
<accession>A0A0C6P6C2</accession>